<sequence length="496" mass="53869">MYMMGIDLGTTNRKVGLFDENGRELAIASRPTVAIETSEGHSVYDPEALWQDVVDMIKEVTAKSGAKRVQTIGIASMAESGLLVNKETGRIQSPLLPWFETSSAPQAEMIKRSDTPLALFQRTGLHLSFKHGLPKLLWLYDRDQEMFRDAKWLSVSGFIAYRLSGVMACDPTLATRTFAYDMRRDEWDTAWIQEFGLPADVFPDVVPSGAPLGTVKTELAASLGLEASTTVAIAGHDHVAASLAVGAVEPGEVFASMGTAETLVGMMKPRALGQAEFETGLSYGYHVIPGYQFWMGGNAASGGAVEWIRKQLGDDALSYDEIAELLMETENAPSEVLFFPYLSGSGAPYPNSRTRASFIGLSYAHGKADLIRAVCEGTAYQLTMIKESAEHVTGHPIHVIRAVGGGTRLKPWLQMKANAANVTLIVPPVDEATLQGAAYTALLGAGHLKDLGELKQLVEGRGVEQLDPDAKLHAQYKQVYEQQYVAMAAELRRLSQ</sequence>
<dbReference type="InterPro" id="IPR018485">
    <property type="entry name" value="FGGY_C"/>
</dbReference>
<evidence type="ECO:0000313" key="6">
    <source>
        <dbReference type="EMBL" id="SMG09576.1"/>
    </source>
</evidence>
<dbReference type="InterPro" id="IPR018484">
    <property type="entry name" value="FGGY_N"/>
</dbReference>
<dbReference type="Pfam" id="PF00370">
    <property type="entry name" value="FGGY_N"/>
    <property type="match status" value="1"/>
</dbReference>
<dbReference type="PIRSF" id="PIRSF000538">
    <property type="entry name" value="GlpK"/>
    <property type="match status" value="1"/>
</dbReference>
<dbReference type="PANTHER" id="PTHR43095">
    <property type="entry name" value="SUGAR KINASE"/>
    <property type="match status" value="1"/>
</dbReference>
<reference evidence="6 7" key="1">
    <citation type="submission" date="2017-04" db="EMBL/GenBank/DDBJ databases">
        <authorList>
            <person name="Afonso C.L."/>
            <person name="Miller P.J."/>
            <person name="Scott M.A."/>
            <person name="Spackman E."/>
            <person name="Goraichik I."/>
            <person name="Dimitrov K.M."/>
            <person name="Suarez D.L."/>
            <person name="Swayne D.E."/>
        </authorList>
    </citation>
    <scope>NUCLEOTIDE SEQUENCE [LARGE SCALE GENOMIC DNA]</scope>
    <source>
        <strain evidence="6 7">11</strain>
    </source>
</reference>
<feature type="domain" description="Carbohydrate kinase FGGY C-terminal" evidence="5">
    <location>
        <begin position="255"/>
        <end position="443"/>
    </location>
</feature>
<evidence type="ECO:0000256" key="2">
    <source>
        <dbReference type="ARBA" id="ARBA00022679"/>
    </source>
</evidence>
<dbReference type="EMBL" id="FXAZ01000001">
    <property type="protein sequence ID" value="SMG09576.1"/>
    <property type="molecule type" value="Genomic_DNA"/>
</dbReference>
<protein>
    <submittedName>
        <fullName evidence="6">Gluconokinase/xylulokinase</fullName>
    </submittedName>
</protein>
<dbReference type="InterPro" id="IPR043129">
    <property type="entry name" value="ATPase_NBD"/>
</dbReference>
<dbReference type="OrthoDB" id="9805576at2"/>
<feature type="domain" description="Carbohydrate kinase FGGY N-terminal" evidence="4">
    <location>
        <begin position="2"/>
        <end position="243"/>
    </location>
</feature>
<dbReference type="GO" id="GO:0005975">
    <property type="term" value="P:carbohydrate metabolic process"/>
    <property type="evidence" value="ECO:0007669"/>
    <property type="project" value="InterPro"/>
</dbReference>
<dbReference type="STRING" id="1852522.SAMN06295960_0142"/>
<accession>A0A1X7I5P3</accession>
<organism evidence="6 7">
    <name type="scientific">Paenibacillus aquistagni</name>
    <dbReference type="NCBI Taxonomy" id="1852522"/>
    <lineage>
        <taxon>Bacteria</taxon>
        <taxon>Bacillati</taxon>
        <taxon>Bacillota</taxon>
        <taxon>Bacilli</taxon>
        <taxon>Bacillales</taxon>
        <taxon>Paenibacillaceae</taxon>
        <taxon>Paenibacillus</taxon>
    </lineage>
</organism>
<dbReference type="Pfam" id="PF02782">
    <property type="entry name" value="FGGY_C"/>
    <property type="match status" value="1"/>
</dbReference>
<dbReference type="CDD" id="cd07773">
    <property type="entry name" value="ASKHA_NBD_FGGY_FK"/>
    <property type="match status" value="1"/>
</dbReference>
<dbReference type="SUPFAM" id="SSF53067">
    <property type="entry name" value="Actin-like ATPase domain"/>
    <property type="match status" value="2"/>
</dbReference>
<keyword evidence="2" id="KW-0808">Transferase</keyword>
<name>A0A1X7I5P3_9BACL</name>
<dbReference type="Proteomes" id="UP000193834">
    <property type="component" value="Unassembled WGS sequence"/>
</dbReference>
<comment type="similarity">
    <text evidence="1">Belongs to the FGGY kinase family.</text>
</comment>
<dbReference type="InterPro" id="IPR050406">
    <property type="entry name" value="FGGY_Carb_Kinase"/>
</dbReference>
<evidence type="ECO:0000259" key="4">
    <source>
        <dbReference type="Pfam" id="PF00370"/>
    </source>
</evidence>
<dbReference type="RefSeq" id="WP_085492449.1">
    <property type="nucleotide sequence ID" value="NZ_FXAZ01000001.1"/>
</dbReference>
<proteinExistence type="inferred from homology"/>
<dbReference type="AlphaFoldDB" id="A0A1X7I5P3"/>
<dbReference type="GO" id="GO:0016301">
    <property type="term" value="F:kinase activity"/>
    <property type="evidence" value="ECO:0007669"/>
    <property type="project" value="UniProtKB-KW"/>
</dbReference>
<evidence type="ECO:0000256" key="3">
    <source>
        <dbReference type="ARBA" id="ARBA00022777"/>
    </source>
</evidence>
<gene>
    <name evidence="6" type="ORF">SAMN06295960_0142</name>
</gene>
<evidence type="ECO:0000256" key="1">
    <source>
        <dbReference type="ARBA" id="ARBA00009156"/>
    </source>
</evidence>
<evidence type="ECO:0000259" key="5">
    <source>
        <dbReference type="Pfam" id="PF02782"/>
    </source>
</evidence>
<keyword evidence="3 6" id="KW-0418">Kinase</keyword>
<dbReference type="InterPro" id="IPR000577">
    <property type="entry name" value="Carb_kinase_FGGY"/>
</dbReference>
<dbReference type="Gene3D" id="3.30.420.40">
    <property type="match status" value="2"/>
</dbReference>
<evidence type="ECO:0000313" key="7">
    <source>
        <dbReference type="Proteomes" id="UP000193834"/>
    </source>
</evidence>
<keyword evidence="7" id="KW-1185">Reference proteome</keyword>